<keyword evidence="6" id="KW-0808">Transferase</keyword>
<feature type="coiled-coil region" evidence="3">
    <location>
        <begin position="360"/>
        <end position="387"/>
    </location>
</feature>
<feature type="transmembrane region" description="Helical" evidence="4">
    <location>
        <begin position="21"/>
        <end position="38"/>
    </location>
</feature>
<dbReference type="RefSeq" id="WP_341411089.1">
    <property type="nucleotide sequence ID" value="NZ_JBBUTH010000007.1"/>
</dbReference>
<dbReference type="SUPFAM" id="SSF55785">
    <property type="entry name" value="PYP-like sensor domain (PAS domain)"/>
    <property type="match status" value="1"/>
</dbReference>
<feature type="domain" description="GGDEF" evidence="5">
    <location>
        <begin position="415"/>
        <end position="546"/>
    </location>
</feature>
<organism evidence="6 7">
    <name type="scientific">Pseudaquabacterium inlustre</name>
    <dbReference type="NCBI Taxonomy" id="2984192"/>
    <lineage>
        <taxon>Bacteria</taxon>
        <taxon>Pseudomonadati</taxon>
        <taxon>Pseudomonadota</taxon>
        <taxon>Betaproteobacteria</taxon>
        <taxon>Burkholderiales</taxon>
        <taxon>Sphaerotilaceae</taxon>
        <taxon>Pseudaquabacterium</taxon>
    </lineage>
</organism>
<proteinExistence type="predicted"/>
<dbReference type="InterPro" id="IPR000160">
    <property type="entry name" value="GGDEF_dom"/>
</dbReference>
<protein>
    <recommendedName>
        <fullName evidence="1">diguanylate cyclase</fullName>
        <ecNumber evidence="1">2.7.7.65</ecNumber>
    </recommendedName>
</protein>
<dbReference type="PANTHER" id="PTHR45138:SF9">
    <property type="entry name" value="DIGUANYLATE CYCLASE DGCM-RELATED"/>
    <property type="match status" value="1"/>
</dbReference>
<gene>
    <name evidence="6" type="ORF">AACH10_14230</name>
</gene>
<comment type="caution">
    <text evidence="6">The sequence shown here is derived from an EMBL/GenBank/DDBJ whole genome shotgun (WGS) entry which is preliminary data.</text>
</comment>
<feature type="transmembrane region" description="Helical" evidence="4">
    <location>
        <begin position="50"/>
        <end position="71"/>
    </location>
</feature>
<dbReference type="Proteomes" id="UP001365405">
    <property type="component" value="Unassembled WGS sequence"/>
</dbReference>
<evidence type="ECO:0000256" key="2">
    <source>
        <dbReference type="ARBA" id="ARBA00034247"/>
    </source>
</evidence>
<evidence type="ECO:0000256" key="3">
    <source>
        <dbReference type="SAM" id="Coils"/>
    </source>
</evidence>
<dbReference type="CDD" id="cd01949">
    <property type="entry name" value="GGDEF"/>
    <property type="match status" value="1"/>
</dbReference>
<keyword evidence="7" id="KW-1185">Reference proteome</keyword>
<dbReference type="EC" id="2.7.7.65" evidence="1"/>
<dbReference type="Gene3D" id="3.30.70.270">
    <property type="match status" value="1"/>
</dbReference>
<evidence type="ECO:0000313" key="7">
    <source>
        <dbReference type="Proteomes" id="UP001365405"/>
    </source>
</evidence>
<dbReference type="InterPro" id="IPR035965">
    <property type="entry name" value="PAS-like_dom_sf"/>
</dbReference>
<evidence type="ECO:0000259" key="5">
    <source>
        <dbReference type="PROSITE" id="PS50887"/>
    </source>
</evidence>
<dbReference type="PROSITE" id="PS50887">
    <property type="entry name" value="GGDEF"/>
    <property type="match status" value="1"/>
</dbReference>
<keyword evidence="4" id="KW-0472">Membrane</keyword>
<name>A0ABU9CKG2_9BURK</name>
<feature type="transmembrane region" description="Helical" evidence="4">
    <location>
        <begin position="110"/>
        <end position="129"/>
    </location>
</feature>
<feature type="transmembrane region" description="Helical" evidence="4">
    <location>
        <begin position="161"/>
        <end position="181"/>
    </location>
</feature>
<evidence type="ECO:0000313" key="6">
    <source>
        <dbReference type="EMBL" id="MEK8051406.1"/>
    </source>
</evidence>
<dbReference type="Pfam" id="PF08448">
    <property type="entry name" value="PAS_4"/>
    <property type="match status" value="1"/>
</dbReference>
<keyword evidence="6" id="KW-0548">Nucleotidyltransferase</keyword>
<dbReference type="InterPro" id="IPR029787">
    <property type="entry name" value="Nucleotide_cyclase"/>
</dbReference>
<feature type="transmembrane region" description="Helical" evidence="4">
    <location>
        <begin position="77"/>
        <end position="98"/>
    </location>
</feature>
<feature type="transmembrane region" description="Helical" evidence="4">
    <location>
        <begin position="193"/>
        <end position="215"/>
    </location>
</feature>
<dbReference type="InterPro" id="IPR050469">
    <property type="entry name" value="Diguanylate_Cyclase"/>
</dbReference>
<dbReference type="InterPro" id="IPR043128">
    <property type="entry name" value="Rev_trsase/Diguanyl_cyclase"/>
</dbReference>
<dbReference type="EMBL" id="JBBUTH010000007">
    <property type="protein sequence ID" value="MEK8051406.1"/>
    <property type="molecule type" value="Genomic_DNA"/>
</dbReference>
<dbReference type="Pfam" id="PF00990">
    <property type="entry name" value="GGDEF"/>
    <property type="match status" value="1"/>
</dbReference>
<dbReference type="SMART" id="SM00267">
    <property type="entry name" value="GGDEF"/>
    <property type="match status" value="1"/>
</dbReference>
<dbReference type="InterPro" id="IPR031621">
    <property type="entry name" value="HisKA_7TM"/>
</dbReference>
<dbReference type="Gene3D" id="3.30.450.20">
    <property type="entry name" value="PAS domain"/>
    <property type="match status" value="1"/>
</dbReference>
<keyword evidence="3" id="KW-0175">Coiled coil</keyword>
<reference evidence="6 7" key="1">
    <citation type="submission" date="2024-04" db="EMBL/GenBank/DDBJ databases">
        <title>Novel species of the genus Ideonella isolated from streams.</title>
        <authorList>
            <person name="Lu H."/>
        </authorList>
    </citation>
    <scope>NUCLEOTIDE SEQUENCE [LARGE SCALE GENOMIC DNA]</scope>
    <source>
        <strain evidence="6 7">DXS22W</strain>
    </source>
</reference>
<dbReference type="InterPro" id="IPR013656">
    <property type="entry name" value="PAS_4"/>
</dbReference>
<dbReference type="GO" id="GO:0052621">
    <property type="term" value="F:diguanylate cyclase activity"/>
    <property type="evidence" value="ECO:0007669"/>
    <property type="project" value="UniProtKB-EC"/>
</dbReference>
<evidence type="ECO:0000256" key="1">
    <source>
        <dbReference type="ARBA" id="ARBA00012528"/>
    </source>
</evidence>
<evidence type="ECO:0000256" key="4">
    <source>
        <dbReference type="SAM" id="Phobius"/>
    </source>
</evidence>
<keyword evidence="4" id="KW-1133">Transmembrane helix</keyword>
<dbReference type="NCBIfam" id="TIGR00254">
    <property type="entry name" value="GGDEF"/>
    <property type="match status" value="1"/>
</dbReference>
<accession>A0ABU9CKG2</accession>
<dbReference type="PANTHER" id="PTHR45138">
    <property type="entry name" value="REGULATORY COMPONENTS OF SENSORY TRANSDUCTION SYSTEM"/>
    <property type="match status" value="1"/>
</dbReference>
<comment type="catalytic activity">
    <reaction evidence="2">
        <text>2 GTP = 3',3'-c-di-GMP + 2 diphosphate</text>
        <dbReference type="Rhea" id="RHEA:24898"/>
        <dbReference type="ChEBI" id="CHEBI:33019"/>
        <dbReference type="ChEBI" id="CHEBI:37565"/>
        <dbReference type="ChEBI" id="CHEBI:58805"/>
        <dbReference type="EC" id="2.7.7.65"/>
    </reaction>
</comment>
<sequence length="548" mass="58885">MTPALDPAACMATAWQVAPDLPLRLVVVAALAAVAGWADAQRYFPGKRAFFWLNTVLVLWIAGTTAEHAAVAAECKATVALLCWPFIMTLPVLWSLFLQRYVSADTQPPRTSVVTATVLALALQVLGAFSNGWHGGFYGAGSALGPAVLGLPRMRYQYGPLFVLAAVWGYAWLVRATVVIARAVHDCAPEDRPLWLAFLVMMAVPWAANVAYVLFGLRLLGGDPTPLSFAVGAVGFGWLIRNSSLLRVVPMSRRLLFTALPDPVLVLDSLNRVIDCNRAGERLAGQAVPRGVPLPQFPVAGAALTELLARAPHGEGTVVIDQPPLVLDVRATDIGGDGQRIGRMLQLRDVTERHRTQTRLAAALAQRDSQLAQVAQLEAELREQTLRDPLTGLHNRRALGQRFAHERQHQQATAQPLTLVLLDVDHFKRVNDSHGHAMGDAVLQALGGVLTEGLRASDSVFRIGGEEFALLLPGADATQALLRVQALRERAAALDVPPDDGRVRFSAGIATCERGTLSLDDLLRRADAALYLAKAGGRNRSELGAAGP</sequence>
<dbReference type="SUPFAM" id="SSF55073">
    <property type="entry name" value="Nucleotide cyclase"/>
    <property type="match status" value="1"/>
</dbReference>
<dbReference type="Pfam" id="PF16927">
    <property type="entry name" value="HisKA_7TM"/>
    <property type="match status" value="1"/>
</dbReference>
<keyword evidence="4" id="KW-0812">Transmembrane</keyword>